<accession>A0A238YD45</accession>
<name>A0A238YD45_9BACT</name>
<dbReference type="EMBL" id="FZOB01000003">
    <property type="protein sequence ID" value="SNR69135.1"/>
    <property type="molecule type" value="Genomic_DNA"/>
</dbReference>
<dbReference type="PANTHER" id="PTHR33937:SF2">
    <property type="entry name" value="DINITROGENASE IRON-MOLYBDENUM COFACTOR BIOSYNTHESIS DOMAIN-CONTAINING PROTEIN"/>
    <property type="match status" value="1"/>
</dbReference>
<dbReference type="Gene3D" id="3.30.420.130">
    <property type="entry name" value="Dinitrogenase iron-molybdenum cofactor biosynthesis domain"/>
    <property type="match status" value="1"/>
</dbReference>
<dbReference type="Proteomes" id="UP000198405">
    <property type="component" value="Unassembled WGS sequence"/>
</dbReference>
<keyword evidence="3" id="KW-1185">Reference proteome</keyword>
<dbReference type="RefSeq" id="WP_089322612.1">
    <property type="nucleotide sequence ID" value="NZ_FZOB01000003.1"/>
</dbReference>
<sequence>MKLAIPVDESRKKILKVFGTAPQFLIYDTETEEINFLKNIYACGGCKSGCGEGKNAADLLAENSIDALLTAEIAEAPFLKLIMRKIAVYKLPAEIENTEEAISYFKEGKAKISYRHF</sequence>
<dbReference type="OrthoDB" id="15431at2"/>
<dbReference type="SUPFAM" id="SSF53146">
    <property type="entry name" value="Nitrogenase accessory factor-like"/>
    <property type="match status" value="1"/>
</dbReference>
<feature type="domain" description="Dinitrogenase iron-molybdenum cofactor biosynthesis" evidence="1">
    <location>
        <begin position="12"/>
        <end position="105"/>
    </location>
</feature>
<dbReference type="AlphaFoldDB" id="A0A238YD45"/>
<organism evidence="2 3">
    <name type="scientific">Desulfurobacterium atlanticum</name>
    <dbReference type="NCBI Taxonomy" id="240169"/>
    <lineage>
        <taxon>Bacteria</taxon>
        <taxon>Pseudomonadati</taxon>
        <taxon>Aquificota</taxon>
        <taxon>Aquificia</taxon>
        <taxon>Desulfurobacteriales</taxon>
        <taxon>Desulfurobacteriaceae</taxon>
        <taxon>Desulfurobacterium</taxon>
    </lineage>
</organism>
<dbReference type="PANTHER" id="PTHR33937">
    <property type="entry name" value="IRON-MOLYBDENUM PROTEIN-RELATED-RELATED"/>
    <property type="match status" value="1"/>
</dbReference>
<proteinExistence type="predicted"/>
<evidence type="ECO:0000313" key="3">
    <source>
        <dbReference type="Proteomes" id="UP000198405"/>
    </source>
</evidence>
<dbReference type="Pfam" id="PF02579">
    <property type="entry name" value="Nitro_FeMo-Co"/>
    <property type="match status" value="1"/>
</dbReference>
<reference evidence="3" key="1">
    <citation type="submission" date="2017-06" db="EMBL/GenBank/DDBJ databases">
        <authorList>
            <person name="Varghese N."/>
            <person name="Submissions S."/>
        </authorList>
    </citation>
    <scope>NUCLEOTIDE SEQUENCE [LARGE SCALE GENOMIC DNA]</scope>
    <source>
        <strain evidence="3">DSM 15668</strain>
    </source>
</reference>
<protein>
    <submittedName>
        <fullName evidence="2">Predicted Fe-Mo cluster-binding protein, NifX family</fullName>
    </submittedName>
</protein>
<dbReference type="InterPro" id="IPR036105">
    <property type="entry name" value="DiNase_FeMo-co_biosyn_sf"/>
</dbReference>
<evidence type="ECO:0000313" key="2">
    <source>
        <dbReference type="EMBL" id="SNR69135.1"/>
    </source>
</evidence>
<evidence type="ECO:0000259" key="1">
    <source>
        <dbReference type="Pfam" id="PF02579"/>
    </source>
</evidence>
<dbReference type="InterPro" id="IPR003731">
    <property type="entry name" value="Di-Nase_FeMo-co_biosynth"/>
</dbReference>
<gene>
    <name evidence="2" type="ORF">SAMN06265340_10362</name>
</gene>
<dbReference type="InterPro" id="IPR051840">
    <property type="entry name" value="NifX/NifY_domain"/>
</dbReference>